<reference evidence="4 5" key="1">
    <citation type="submission" date="2018-07" db="EMBL/GenBank/DDBJ databases">
        <title>Section-level genome sequencing of Aspergillus section Nigri to investigate inter- and intra-species variation.</title>
        <authorList>
            <consortium name="DOE Joint Genome Institute"/>
            <person name="Vesth T.C."/>
            <person name="Nybo J.L."/>
            <person name="Theobald S."/>
            <person name="Frisvad J.C."/>
            <person name="Larsen T.O."/>
            <person name="Nielsen K.F."/>
            <person name="Hoof J.B."/>
            <person name="Brandl J."/>
            <person name="Salamov A."/>
            <person name="Riley R."/>
            <person name="Gladden J.M."/>
            <person name="Phatale P."/>
            <person name="Nielsen M.T."/>
            <person name="Lyhne E.K."/>
            <person name="Kogle M.E."/>
            <person name="Strasser K."/>
            <person name="McDonnell E."/>
            <person name="Barry K."/>
            <person name="Clum A."/>
            <person name="Chen C."/>
            <person name="Nolan M."/>
            <person name="Sandor L."/>
            <person name="Kuo A."/>
            <person name="Lipzen A."/>
            <person name="Hainaut M."/>
            <person name="Drula E."/>
            <person name="Tsang A."/>
            <person name="Magnuson J.K."/>
            <person name="Henrissat B."/>
            <person name="Wiebenga A."/>
            <person name="Simmons B.A."/>
            <person name="Makela M.R."/>
            <person name="De vries R.P."/>
            <person name="Grigoriev I.V."/>
            <person name="Mortensen U.H."/>
            <person name="Baker S.E."/>
            <person name="Andersen M.R."/>
        </authorList>
    </citation>
    <scope>NUCLEOTIDE SEQUENCE [LARGE SCALE GENOMIC DNA]</scope>
    <source>
        <strain evidence="4 5">ATCC 13496</strain>
    </source>
</reference>
<dbReference type="Pfam" id="PF11951">
    <property type="entry name" value="Fungal_trans_2"/>
    <property type="match status" value="1"/>
</dbReference>
<dbReference type="GO" id="GO:0045944">
    <property type="term" value="P:positive regulation of transcription by RNA polymerase II"/>
    <property type="evidence" value="ECO:0007669"/>
    <property type="project" value="TreeGrafter"/>
</dbReference>
<proteinExistence type="predicted"/>
<feature type="region of interest" description="Disordered" evidence="3">
    <location>
        <begin position="962"/>
        <end position="991"/>
    </location>
</feature>
<protein>
    <submittedName>
        <fullName evidence="4">Uncharacterized protein</fullName>
    </submittedName>
</protein>
<evidence type="ECO:0000313" key="4">
    <source>
        <dbReference type="EMBL" id="RDH16430.1"/>
    </source>
</evidence>
<dbReference type="InterPro" id="IPR021858">
    <property type="entry name" value="Fun_TF"/>
</dbReference>
<dbReference type="Proteomes" id="UP000253845">
    <property type="component" value="Unassembled WGS sequence"/>
</dbReference>
<comment type="subcellular location">
    <subcellularLocation>
        <location evidence="1">Nucleus</location>
    </subcellularLocation>
</comment>
<dbReference type="AlphaFoldDB" id="A0A370BQF8"/>
<organism evidence="4 5">
    <name type="scientific">Aspergillus niger ATCC 13496</name>
    <dbReference type="NCBI Taxonomy" id="1353008"/>
    <lineage>
        <taxon>Eukaryota</taxon>
        <taxon>Fungi</taxon>
        <taxon>Dikarya</taxon>
        <taxon>Ascomycota</taxon>
        <taxon>Pezizomycotina</taxon>
        <taxon>Eurotiomycetes</taxon>
        <taxon>Eurotiomycetidae</taxon>
        <taxon>Eurotiales</taxon>
        <taxon>Aspergillaceae</taxon>
        <taxon>Aspergillus</taxon>
        <taxon>Aspergillus subgen. Circumdati</taxon>
    </lineage>
</organism>
<evidence type="ECO:0000256" key="2">
    <source>
        <dbReference type="ARBA" id="ARBA00023242"/>
    </source>
</evidence>
<feature type="compositionally biased region" description="Polar residues" evidence="3">
    <location>
        <begin position="782"/>
        <end position="796"/>
    </location>
</feature>
<dbReference type="PANTHER" id="PTHR37534:SF25">
    <property type="entry name" value="ZN(II)2CYS6 TRANSCRIPTION FACTOR (EUROFUNG)"/>
    <property type="match status" value="1"/>
</dbReference>
<dbReference type="EMBL" id="KZ851939">
    <property type="protein sequence ID" value="RDH16430.1"/>
    <property type="molecule type" value="Genomic_DNA"/>
</dbReference>
<evidence type="ECO:0000313" key="5">
    <source>
        <dbReference type="Proteomes" id="UP000253845"/>
    </source>
</evidence>
<sequence>MLIFETAQVRFVDETVIIKRLYEVVESEHDGSTEQSRGVNDAPVTPIGTGQYQALEQYTPPLTGDNHPLQTLYHNGRSSELGLLMGNAFQHSDRNPGREVQTDSLVQEPRFSFNEREATLMRNYVENMALWVGADDWYFEFLVLAADPSKADITDPHRHFEIEVPVRAMQDPVLRYAIFAFSSRHVERQRKGNEAEALQYHNHCLQLLIPTLSGTGGDLTDVVLATVAILRQHEEMEYDDNQFHLTGATRIINSVSSFGSSGGLGEAAAWLCLREDIHVSLISQKPLRTNLESFHHSDIFLRDDDFAWAARMVFLLAKVLKCAFNQVSSPEYTALQSIAQEVEDWYARKPSSFQPLRELPRGKDASCRFPEVWMLLPVHVPPNYLKKTIRYHLFMVLGLAKSNPKAENTLFTARHSLVAWGWVIRQKADQQAAEILLKEMWTRTGWDVYHSAKRSAMRCATYLRIGRLQQSQHVTSFALVLSPVKCGSRPGSRRPHCPCDESGHAMRPARQIDAETLGVRLCAGLSFSLSVLIRPGICTGGLAPSDQVAESLKERYDRRDIATHADWQIMAVDITGAQDCWAVGVTLGMTSLHQLMRQPMRCSFADQWNQVPTLRIHLNPIGHLTIGPHCSGVDRTKVAMDLEIANLNGISCTSDALHIASPITLRHCHACCRDYRTTETAGSHRVQAEMQPWKPEMRASRPPPFSSWRNAFNNTSSFQFRLIGWGEINIPPPVQWPVTFPASCRLYLSTLPLIESMPDNNTTSSRPVKGRHPFSSLRSLFTSAGKQDKPFTTPTGLSEHLLPNTTNNTTITHQPGSPPQPPSQQPDLFTSEISKPPLPNSHPEPETPSEKDTASFIWEDITPPAEYYLSDKTTPPSPPPTYTYSQQKQQQPQDKEQDSTMIDTTTRSIPVSSLPGYNDVSGAVIVDYDGFPHFLSPQEEEERKMKLQRAVQEKMLGLPRQTSFEWERPLSGGSAAGWLPRYTPSKKGAQR</sequence>
<dbReference type="GO" id="GO:0000976">
    <property type="term" value="F:transcription cis-regulatory region binding"/>
    <property type="evidence" value="ECO:0007669"/>
    <property type="project" value="TreeGrafter"/>
</dbReference>
<feature type="compositionally biased region" description="Low complexity" evidence="3">
    <location>
        <begin position="882"/>
        <end position="892"/>
    </location>
</feature>
<name>A0A370BQF8_ASPNG</name>
<evidence type="ECO:0000256" key="1">
    <source>
        <dbReference type="ARBA" id="ARBA00004123"/>
    </source>
</evidence>
<feature type="compositionally biased region" description="Low complexity" evidence="3">
    <location>
        <begin position="804"/>
        <end position="815"/>
    </location>
</feature>
<feature type="region of interest" description="Disordered" evidence="3">
    <location>
        <begin position="782"/>
        <end position="852"/>
    </location>
</feature>
<dbReference type="PANTHER" id="PTHR37534">
    <property type="entry name" value="TRANSCRIPTIONAL ACTIVATOR PROTEIN UGA3"/>
    <property type="match status" value="1"/>
</dbReference>
<feature type="compositionally biased region" description="Polar residues" evidence="3">
    <location>
        <begin position="900"/>
        <end position="911"/>
    </location>
</feature>
<dbReference type="GO" id="GO:0005634">
    <property type="term" value="C:nucleus"/>
    <property type="evidence" value="ECO:0007669"/>
    <property type="project" value="UniProtKB-SubCell"/>
</dbReference>
<feature type="compositionally biased region" description="Basic and acidic residues" evidence="3">
    <location>
        <begin position="843"/>
        <end position="852"/>
    </location>
</feature>
<feature type="region of interest" description="Disordered" evidence="3">
    <location>
        <begin position="867"/>
        <end position="916"/>
    </location>
</feature>
<evidence type="ECO:0000256" key="3">
    <source>
        <dbReference type="SAM" id="MobiDB-lite"/>
    </source>
</evidence>
<accession>A0A370BQF8</accession>
<dbReference type="VEuPathDB" id="FungiDB:M747DRAFT_286902"/>
<gene>
    <name evidence="4" type="ORF">M747DRAFT_286902</name>
</gene>
<feature type="region of interest" description="Disordered" evidence="3">
    <location>
        <begin position="27"/>
        <end position="46"/>
    </location>
</feature>
<keyword evidence="2" id="KW-0539">Nucleus</keyword>
<dbReference type="GO" id="GO:0003700">
    <property type="term" value="F:DNA-binding transcription factor activity"/>
    <property type="evidence" value="ECO:0007669"/>
    <property type="project" value="TreeGrafter"/>
</dbReference>